<evidence type="ECO:0000313" key="2">
    <source>
        <dbReference type="WBParaSite" id="ES5_v2.g9240.t1"/>
    </source>
</evidence>
<accession>A0AC34GXE7</accession>
<reference evidence="2" key="1">
    <citation type="submission" date="2022-11" db="UniProtKB">
        <authorList>
            <consortium name="WormBaseParasite"/>
        </authorList>
    </citation>
    <scope>IDENTIFICATION</scope>
</reference>
<protein>
    <submittedName>
        <fullName evidence="2">VWFA domain-containing protein</fullName>
    </submittedName>
</protein>
<proteinExistence type="predicted"/>
<dbReference type="WBParaSite" id="ES5_v2.g9240.t1">
    <property type="protein sequence ID" value="ES5_v2.g9240.t1"/>
    <property type="gene ID" value="ES5_v2.g9240"/>
</dbReference>
<sequence length="383" mass="41933">MVPAYPISPPIASECEGPDILFLLDRSQAILPDFYNNRFGIIEFSDDATVTVPLNHYNRADFFWKIQRNVSYGNGGDSNVVSALTLAYNEFVNHGSSLNGKYHIPRIIVLIVNDISRFGFNQTLAAMNKLKTIVGLPTGVIVPGLPGIPNGAQGRLANLTGNANYAFGSLDAAITGIPSLSNSTFTCPICGNLVFICEMTVAIGYDTKLLCLQLAQKLATATADNNKKQYAIALYGVEIYQDIEFQAFDKFNDTINKIIDNIEENNLPNGGQTFLAPILNQLYTTLNKNDTTSKADVFTLIVGELSAIRDPSPANTAAQNVAHMLSDVYVLDQSRYGPSSTIWTTLTNRYKDHIINGTTMTDIDSLFAAFEGTLLRDYNEIHC</sequence>
<name>A0AC34GXE7_9BILA</name>
<dbReference type="Proteomes" id="UP000887579">
    <property type="component" value="Unplaced"/>
</dbReference>
<organism evidence="1 2">
    <name type="scientific">Panagrolaimus sp. ES5</name>
    <dbReference type="NCBI Taxonomy" id="591445"/>
    <lineage>
        <taxon>Eukaryota</taxon>
        <taxon>Metazoa</taxon>
        <taxon>Ecdysozoa</taxon>
        <taxon>Nematoda</taxon>
        <taxon>Chromadorea</taxon>
        <taxon>Rhabditida</taxon>
        <taxon>Tylenchina</taxon>
        <taxon>Panagrolaimomorpha</taxon>
        <taxon>Panagrolaimoidea</taxon>
        <taxon>Panagrolaimidae</taxon>
        <taxon>Panagrolaimus</taxon>
    </lineage>
</organism>
<evidence type="ECO:0000313" key="1">
    <source>
        <dbReference type="Proteomes" id="UP000887579"/>
    </source>
</evidence>